<name>A0A9P6WQJ4_9ASCO</name>
<dbReference type="Proteomes" id="UP000697127">
    <property type="component" value="Unassembled WGS sequence"/>
</dbReference>
<gene>
    <name evidence="1" type="ORF">C6P40_004090</name>
</gene>
<keyword evidence="2" id="KW-1185">Reference proteome</keyword>
<feature type="non-terminal residue" evidence="1">
    <location>
        <position position="407"/>
    </location>
</feature>
<evidence type="ECO:0000313" key="2">
    <source>
        <dbReference type="Proteomes" id="UP000697127"/>
    </source>
</evidence>
<reference evidence="1" key="1">
    <citation type="submission" date="2020-11" db="EMBL/GenBank/DDBJ databases">
        <title>Kefir isolates.</title>
        <authorList>
            <person name="Marcisauskas S."/>
            <person name="Kim Y."/>
            <person name="Blasche S."/>
        </authorList>
    </citation>
    <scope>NUCLEOTIDE SEQUENCE</scope>
    <source>
        <strain evidence="1">Olga-1</strain>
    </source>
</reference>
<sequence>MAATLNATSIKDIGIVSSYRDHCPSFDNYNISYKIPNKTIKNEIASFVKKIESTPGFNPNTKFDAKKHIIFDSKSYKTTKIFTLNDLNISKTHIDPINNFGAAFPFELLSSEAVNMLLWEAFQPEVIENYSRLPNLSKDATRLDFHVGGHFKIAPFTNDLANSEELSEIVSTFVGHKMKPVWESDRVHINVCLATNDDDEIAKNYCKSEKEIKEEYERQYKSNGSEISSITGVHYDSISIPLVIMLDLPSDAEGGQTTIITGNESSTSVPDPPTGSGSLIQGRVLRHLGSKPITNHNRISFVLSYATGVDGELDNCVVTSVKPSVLPKNEFNKFYRDWIDYKFGKLEAHLNMIRKNVVKDYEAGESFDQEDFVSKCVKIEKYIHDIYGEMECVNLTPYPPPHFNLPY</sequence>
<dbReference type="AlphaFoldDB" id="A0A9P6WQJ4"/>
<proteinExistence type="predicted"/>
<comment type="caution">
    <text evidence="1">The sequence shown here is derived from an EMBL/GenBank/DDBJ whole genome shotgun (WGS) entry which is preliminary data.</text>
</comment>
<dbReference type="EMBL" id="PUHW01000051">
    <property type="protein sequence ID" value="KAG0689978.1"/>
    <property type="molecule type" value="Genomic_DNA"/>
</dbReference>
<dbReference type="PANTHER" id="PTHR41677:SF1">
    <property type="entry name" value="FE2OG DIOXYGENASE DOMAIN-CONTAINING PROTEIN"/>
    <property type="match status" value="1"/>
</dbReference>
<evidence type="ECO:0000313" key="1">
    <source>
        <dbReference type="EMBL" id="KAG0689978.1"/>
    </source>
</evidence>
<organism evidence="1 2">
    <name type="scientific">Pichia californica</name>
    <dbReference type="NCBI Taxonomy" id="460514"/>
    <lineage>
        <taxon>Eukaryota</taxon>
        <taxon>Fungi</taxon>
        <taxon>Dikarya</taxon>
        <taxon>Ascomycota</taxon>
        <taxon>Saccharomycotina</taxon>
        <taxon>Pichiomycetes</taxon>
        <taxon>Pichiales</taxon>
        <taxon>Pichiaceae</taxon>
        <taxon>Pichia</taxon>
    </lineage>
</organism>
<dbReference type="PANTHER" id="PTHR41677">
    <property type="entry name" value="YALI0B19030P"/>
    <property type="match status" value="1"/>
</dbReference>
<protein>
    <submittedName>
        <fullName evidence="1">Uncharacterized protein</fullName>
    </submittedName>
</protein>
<accession>A0A9P6WQJ4</accession>